<evidence type="ECO:0000256" key="2">
    <source>
        <dbReference type="ARBA" id="ARBA00023172"/>
    </source>
</evidence>
<name>A0A4S4BH40_9BACL</name>
<dbReference type="AlphaFoldDB" id="A0A4S4BH40"/>
<dbReference type="Pfam" id="PF13408">
    <property type="entry name" value="Zn_ribbon_recom"/>
    <property type="match status" value="1"/>
</dbReference>
<proteinExistence type="predicted"/>
<dbReference type="Gene3D" id="3.90.1750.20">
    <property type="entry name" value="Putative Large Serine Recombinase, Chain B, Domain 2"/>
    <property type="match status" value="1"/>
</dbReference>
<dbReference type="Proteomes" id="UP000310636">
    <property type="component" value="Unassembled WGS sequence"/>
</dbReference>
<dbReference type="PANTHER" id="PTHR30461">
    <property type="entry name" value="DNA-INVERTASE FROM LAMBDOID PROPHAGE"/>
    <property type="match status" value="1"/>
</dbReference>
<feature type="coiled-coil region" evidence="3">
    <location>
        <begin position="251"/>
        <end position="288"/>
    </location>
</feature>
<gene>
    <name evidence="5" type="ORF">E6C55_30205</name>
</gene>
<keyword evidence="3" id="KW-0175">Coiled coil</keyword>
<evidence type="ECO:0000259" key="4">
    <source>
        <dbReference type="PROSITE" id="PS51737"/>
    </source>
</evidence>
<dbReference type="InterPro" id="IPR025827">
    <property type="entry name" value="Zn_ribbon_recom_dom"/>
</dbReference>
<evidence type="ECO:0000313" key="5">
    <source>
        <dbReference type="EMBL" id="THF73221.1"/>
    </source>
</evidence>
<comment type="caution">
    <text evidence="5">The sequence shown here is derived from an EMBL/GenBank/DDBJ whole genome shotgun (WGS) entry which is preliminary data.</text>
</comment>
<dbReference type="InterPro" id="IPR050639">
    <property type="entry name" value="SSR_resolvase"/>
</dbReference>
<dbReference type="EMBL" id="SSOB01000060">
    <property type="protein sequence ID" value="THF73221.1"/>
    <property type="molecule type" value="Genomic_DNA"/>
</dbReference>
<reference evidence="5 6" key="1">
    <citation type="submission" date="2019-04" db="EMBL/GenBank/DDBJ databases">
        <title>Cohnella sp. nov. isolated from preserved vegetables.</title>
        <authorList>
            <person name="Lin S.-Y."/>
            <person name="Hung M.-H."/>
            <person name="Young C.-C."/>
        </authorList>
    </citation>
    <scope>NUCLEOTIDE SEQUENCE [LARGE SCALE GENOMIC DNA]</scope>
    <source>
        <strain evidence="5 6">CC-MHH1044</strain>
    </source>
</reference>
<sequence length="385" mass="44281">MQKMPYPEWLHIAFDGRFIEHAKAAADLSGNGDLCKRQEKVEARLKQEVRLIYRLYLHEGWGWQKIANYLTDKKIPSPRRLTGAKNAGSVWHETAVKLILLNRHYTGDLVQGRSSVDRSNKLFHQEKGYKLRQQVDESKWFVVENAHPPIISHEEFTAVQDRMAVKARTGFSGRGKKSLFAHLAYCAHCGKGMNYKNDREGYVCATYQKRGRKGCPSHFIRHDELKESVLADLRQLSVNALDRDSLVEKALKKAIEKSNQAVSELNAIQKKSQQLQQEQLELVRALTRKMINDDTFQMSNTALKDEQQALKARAAILEAVLNQGEASERLMQKFREEVRRFAELQMDDEEALREVLQRLIERIEIELDGRIIIHYNFGNPLSAGA</sequence>
<dbReference type="Pfam" id="PF07508">
    <property type="entry name" value="Recombinase"/>
    <property type="match status" value="1"/>
</dbReference>
<dbReference type="InterPro" id="IPR038109">
    <property type="entry name" value="DNA_bind_recomb_sf"/>
</dbReference>
<feature type="domain" description="Recombinase" evidence="4">
    <location>
        <begin position="28"/>
        <end position="169"/>
    </location>
</feature>
<keyword evidence="6" id="KW-1185">Reference proteome</keyword>
<accession>A0A4S4BH40</accession>
<keyword evidence="2" id="KW-0233">DNA recombination</keyword>
<dbReference type="GO" id="GO:0003677">
    <property type="term" value="F:DNA binding"/>
    <property type="evidence" value="ECO:0007669"/>
    <property type="project" value="UniProtKB-KW"/>
</dbReference>
<dbReference type="PANTHER" id="PTHR30461:SF2">
    <property type="entry name" value="SERINE RECOMBINASE PINE-RELATED"/>
    <property type="match status" value="1"/>
</dbReference>
<dbReference type="GO" id="GO:0000150">
    <property type="term" value="F:DNA strand exchange activity"/>
    <property type="evidence" value="ECO:0007669"/>
    <property type="project" value="InterPro"/>
</dbReference>
<evidence type="ECO:0000313" key="6">
    <source>
        <dbReference type="Proteomes" id="UP000310636"/>
    </source>
</evidence>
<organism evidence="5 6">
    <name type="scientific">Cohnella fermenti</name>
    <dbReference type="NCBI Taxonomy" id="2565925"/>
    <lineage>
        <taxon>Bacteria</taxon>
        <taxon>Bacillati</taxon>
        <taxon>Bacillota</taxon>
        <taxon>Bacilli</taxon>
        <taxon>Bacillales</taxon>
        <taxon>Paenibacillaceae</taxon>
        <taxon>Cohnella</taxon>
    </lineage>
</organism>
<protein>
    <recommendedName>
        <fullName evidence="4">Recombinase domain-containing protein</fullName>
    </recommendedName>
</protein>
<dbReference type="InterPro" id="IPR011109">
    <property type="entry name" value="DNA_bind_recombinase_dom"/>
</dbReference>
<dbReference type="OrthoDB" id="9769353at2"/>
<dbReference type="PROSITE" id="PS51737">
    <property type="entry name" value="RECOMBINASE_DNA_BIND"/>
    <property type="match status" value="1"/>
</dbReference>
<evidence type="ECO:0000256" key="3">
    <source>
        <dbReference type="SAM" id="Coils"/>
    </source>
</evidence>
<evidence type="ECO:0000256" key="1">
    <source>
        <dbReference type="ARBA" id="ARBA00023125"/>
    </source>
</evidence>
<keyword evidence="1" id="KW-0238">DNA-binding</keyword>